<accession>A0A2W4VSJ5</accession>
<dbReference type="SUPFAM" id="SSF53756">
    <property type="entry name" value="UDP-Glycosyltransferase/glycogen phosphorylase"/>
    <property type="match status" value="1"/>
</dbReference>
<feature type="non-terminal residue" evidence="2">
    <location>
        <position position="1"/>
    </location>
</feature>
<reference evidence="2 3" key="2">
    <citation type="submission" date="2018-06" db="EMBL/GenBank/DDBJ databases">
        <title>Metagenomic assembly of (sub)arctic Cyanobacteria and their associated microbiome from non-axenic cultures.</title>
        <authorList>
            <person name="Baurain D."/>
        </authorList>
    </citation>
    <scope>NUCLEOTIDE SEQUENCE [LARGE SCALE GENOMIC DNA]</scope>
    <source>
        <strain evidence="2">ULC041bin1</strain>
    </source>
</reference>
<organism evidence="2 3">
    <name type="scientific">Shackletoniella antarctica</name>
    <dbReference type="NCBI Taxonomy" id="268115"/>
    <lineage>
        <taxon>Bacteria</taxon>
        <taxon>Bacillati</taxon>
        <taxon>Cyanobacteriota</taxon>
        <taxon>Cyanophyceae</taxon>
        <taxon>Oculatellales</taxon>
        <taxon>Oculatellaceae</taxon>
        <taxon>Shackletoniella</taxon>
    </lineage>
</organism>
<dbReference type="InterPro" id="IPR028098">
    <property type="entry name" value="Glyco_trans_4-like_N"/>
</dbReference>
<feature type="domain" description="Glycosyltransferase subfamily 4-like N-terminal" evidence="1">
    <location>
        <begin position="4"/>
        <end position="206"/>
    </location>
</feature>
<dbReference type="AlphaFoldDB" id="A0A2W4VSJ5"/>
<dbReference type="GO" id="GO:0016757">
    <property type="term" value="F:glycosyltransferase activity"/>
    <property type="evidence" value="ECO:0007669"/>
    <property type="project" value="TreeGrafter"/>
</dbReference>
<evidence type="ECO:0000259" key="1">
    <source>
        <dbReference type="Pfam" id="PF13439"/>
    </source>
</evidence>
<dbReference type="Pfam" id="PF13439">
    <property type="entry name" value="Glyco_transf_4"/>
    <property type="match status" value="1"/>
</dbReference>
<dbReference type="PANTHER" id="PTHR12526:SF600">
    <property type="entry name" value="GLYCOSYL TRANSFERASE GROUP 1"/>
    <property type="match status" value="1"/>
</dbReference>
<dbReference type="EMBL" id="QBMN01000191">
    <property type="protein sequence ID" value="PZO34900.1"/>
    <property type="molecule type" value="Genomic_DNA"/>
</dbReference>
<name>A0A2W4VSJ5_9CYAN</name>
<proteinExistence type="predicted"/>
<reference evidence="3" key="1">
    <citation type="submission" date="2018-04" db="EMBL/GenBank/DDBJ databases">
        <authorList>
            <person name="Cornet L."/>
        </authorList>
    </citation>
    <scope>NUCLEOTIDE SEQUENCE [LARGE SCALE GENOMIC DNA]</scope>
</reference>
<dbReference type="PANTHER" id="PTHR12526">
    <property type="entry name" value="GLYCOSYLTRANSFERASE"/>
    <property type="match status" value="1"/>
</dbReference>
<dbReference type="Pfam" id="PF13692">
    <property type="entry name" value="Glyco_trans_1_4"/>
    <property type="match status" value="1"/>
</dbReference>
<dbReference type="Gene3D" id="3.40.50.2000">
    <property type="entry name" value="Glycogen Phosphorylase B"/>
    <property type="match status" value="2"/>
</dbReference>
<gene>
    <name evidence="2" type="ORF">DCF17_19815</name>
</gene>
<comment type="caution">
    <text evidence="2">The sequence shown here is derived from an EMBL/GenBank/DDBJ whole genome shotgun (WGS) entry which is preliminary data.</text>
</comment>
<protein>
    <submittedName>
        <fullName evidence="2">Glycosyl transferase family 1</fullName>
    </submittedName>
</protein>
<evidence type="ECO:0000313" key="3">
    <source>
        <dbReference type="Proteomes" id="UP000249081"/>
    </source>
</evidence>
<keyword evidence="2" id="KW-0808">Transferase</keyword>
<dbReference type="CDD" id="cd03801">
    <property type="entry name" value="GT4_PimA-like"/>
    <property type="match status" value="1"/>
</dbReference>
<dbReference type="Proteomes" id="UP000249081">
    <property type="component" value="Unassembled WGS sequence"/>
</dbReference>
<evidence type="ECO:0000313" key="2">
    <source>
        <dbReference type="EMBL" id="PZO34900.1"/>
    </source>
</evidence>
<sequence length="389" mass="42938">PTLGGTQIRTFYLLKHLAQEHEVTLVTQRSAEVTEEEVATLASHVAKLVCFPRPATADLQPGVSGKISRFAQFLATGTPPSTTYLHAPAMQQWIDNWVEGGHCDAITCEHSVNEVFVRPHYRQRVQKVVVDIHSSLYGTLVNQLQTGTAEKLLRDRLNLPLLRRYERQYAQKFTDLVITTEEDRQFFAPISGATPLHVVPNGVDLAQFPYRQADPGGHSLVFVGAMDYIANVDTAKYLAQAILPPLRQRYPDATLYLVGNKPTGEVQMLGNLPGVIVTGRVPSVAEYLHRATVCVVPMRIGFGIKNKTLEAMAAGVPVVSSDRGLEGLAVDQPQRALRANRVEEYVGAIAQLFDQPDLRATLSTQGRELIEDAFTWERAGQAYEAVLSD</sequence>